<comment type="caution">
    <text evidence="3">The sequence shown here is derived from an EMBL/GenBank/DDBJ whole genome shotgun (WGS) entry which is preliminary data.</text>
</comment>
<evidence type="ECO:0000313" key="3">
    <source>
        <dbReference type="EMBL" id="RUT29199.1"/>
    </source>
</evidence>
<keyword evidence="1" id="KW-0812">Transmembrane</keyword>
<keyword evidence="3" id="KW-0326">Glycosidase</keyword>
<keyword evidence="4" id="KW-1185">Reference proteome</keyword>
<dbReference type="Pfam" id="PF09992">
    <property type="entry name" value="NAGPA"/>
    <property type="match status" value="1"/>
</dbReference>
<evidence type="ECO:0000259" key="2">
    <source>
        <dbReference type="Pfam" id="PF09992"/>
    </source>
</evidence>
<dbReference type="RefSeq" id="WP_127200228.1">
    <property type="nucleotide sequence ID" value="NZ_RZNX01000007.1"/>
</dbReference>
<keyword evidence="1" id="KW-0472">Membrane</keyword>
<sequence length="356" mass="38551">MNIQTKQLNRFFLLATAPFVGLILALLLGSVQLNWEGQPVKLPAPAELDQHVNQVSAALSDAEETAKYTISTIRKTAALYQKTTSAMSQVVTAAQKTSRRPETIYDRRITSKFGSSPYETVQSDKIRIELYKINPGSYKGYAMKIKLKDPAAMKMAVAGDKLGSSETTMQAVKHSGAIAGINAGGFADSGGKRYPLSTTVQNGKYLTGFQPSFKDLSFVGLSQSGKLIGGKFSSQSQLDKLKPSFGATFVPVLLQNGVKTPIPQKWLTSPYRAPRTVIGSYRDDQLLVLVVDGYDENGNSGASLPELQDKLYKLGVQSAYNLDGGGSTSLILGDRVINRPSDGALRPVPTHFLFFK</sequence>
<evidence type="ECO:0000256" key="1">
    <source>
        <dbReference type="SAM" id="Phobius"/>
    </source>
</evidence>
<dbReference type="GO" id="GO:0016798">
    <property type="term" value="F:hydrolase activity, acting on glycosyl bonds"/>
    <property type="evidence" value="ECO:0007669"/>
    <property type="project" value="UniProtKB-KW"/>
</dbReference>
<organism evidence="3 4">
    <name type="scientific">Paenibacillus zeisoli</name>
    <dbReference type="NCBI Taxonomy" id="2496267"/>
    <lineage>
        <taxon>Bacteria</taxon>
        <taxon>Bacillati</taxon>
        <taxon>Bacillota</taxon>
        <taxon>Bacilli</taxon>
        <taxon>Bacillales</taxon>
        <taxon>Paenibacillaceae</taxon>
        <taxon>Paenibacillus</taxon>
    </lineage>
</organism>
<name>A0A3S1CXM1_9BACL</name>
<keyword evidence="1" id="KW-1133">Transmembrane helix</keyword>
<dbReference type="AlphaFoldDB" id="A0A3S1CXM1"/>
<protein>
    <submittedName>
        <fullName evidence="3">Phosphodiester glycosidase family protein</fullName>
    </submittedName>
</protein>
<keyword evidence="3" id="KW-0378">Hydrolase</keyword>
<dbReference type="EMBL" id="RZNX01000007">
    <property type="protein sequence ID" value="RUT29199.1"/>
    <property type="molecule type" value="Genomic_DNA"/>
</dbReference>
<feature type="domain" description="Phosphodiester glycosidase" evidence="2">
    <location>
        <begin position="176"/>
        <end position="355"/>
    </location>
</feature>
<reference evidence="3 4" key="1">
    <citation type="submission" date="2018-12" db="EMBL/GenBank/DDBJ databases">
        <authorList>
            <person name="Sun L."/>
            <person name="Chen Z."/>
        </authorList>
    </citation>
    <scope>NUCLEOTIDE SEQUENCE [LARGE SCALE GENOMIC DNA]</scope>
    <source>
        <strain evidence="3 4">3-5-3</strain>
    </source>
</reference>
<dbReference type="PANTHER" id="PTHR40446">
    <property type="entry name" value="N-ACETYLGLUCOSAMINE-1-PHOSPHODIESTER ALPHA-N-ACETYLGLUCOSAMINIDASE"/>
    <property type="match status" value="1"/>
</dbReference>
<proteinExistence type="predicted"/>
<accession>A0A3S1CXM1</accession>
<dbReference type="OrthoDB" id="9816453at2"/>
<gene>
    <name evidence="3" type="ORF">EJP77_15950</name>
</gene>
<dbReference type="InterPro" id="IPR018711">
    <property type="entry name" value="NAGPA"/>
</dbReference>
<feature type="transmembrane region" description="Helical" evidence="1">
    <location>
        <begin position="12"/>
        <end position="35"/>
    </location>
</feature>
<evidence type="ECO:0000313" key="4">
    <source>
        <dbReference type="Proteomes" id="UP000272464"/>
    </source>
</evidence>
<dbReference type="PANTHER" id="PTHR40446:SF2">
    <property type="entry name" value="N-ACETYLGLUCOSAMINE-1-PHOSPHODIESTER ALPHA-N-ACETYLGLUCOSAMINIDASE"/>
    <property type="match status" value="1"/>
</dbReference>
<dbReference type="Proteomes" id="UP000272464">
    <property type="component" value="Unassembled WGS sequence"/>
</dbReference>